<feature type="compositionally biased region" description="Basic and acidic residues" evidence="1">
    <location>
        <begin position="177"/>
        <end position="197"/>
    </location>
</feature>
<keyword evidence="2" id="KW-0472">Membrane</keyword>
<accession>A0A5J4LDW9</accession>
<organism evidence="4 5">
    <name type="scientific">Streptomyces angustmyceticus</name>
    <dbReference type="NCBI Taxonomy" id="285578"/>
    <lineage>
        <taxon>Bacteria</taxon>
        <taxon>Bacillati</taxon>
        <taxon>Actinomycetota</taxon>
        <taxon>Actinomycetes</taxon>
        <taxon>Kitasatosporales</taxon>
        <taxon>Streptomycetaceae</taxon>
        <taxon>Streptomyces</taxon>
    </lineage>
</organism>
<dbReference type="GeneID" id="96751770"/>
<feature type="region of interest" description="Disordered" evidence="1">
    <location>
        <begin position="147"/>
        <end position="200"/>
    </location>
</feature>
<name>A0A5J4LDW9_9ACTN</name>
<evidence type="ECO:0000313" key="4">
    <source>
        <dbReference type="EMBL" id="GES30312.1"/>
    </source>
</evidence>
<dbReference type="EMBL" id="BLAG01000008">
    <property type="protein sequence ID" value="GES30312.1"/>
    <property type="molecule type" value="Genomic_DNA"/>
</dbReference>
<proteinExistence type="predicted"/>
<evidence type="ECO:0000256" key="2">
    <source>
        <dbReference type="SAM" id="Phobius"/>
    </source>
</evidence>
<keyword evidence="2" id="KW-1133">Transmembrane helix</keyword>
<protein>
    <recommendedName>
        <fullName evidence="3">Putative Flp pilus-assembly TadG-like N-terminal domain-containing protein</fullName>
    </recommendedName>
</protein>
<evidence type="ECO:0000256" key="1">
    <source>
        <dbReference type="SAM" id="MobiDB-lite"/>
    </source>
</evidence>
<dbReference type="OrthoDB" id="4337756at2"/>
<evidence type="ECO:0000313" key="5">
    <source>
        <dbReference type="Proteomes" id="UP000325598"/>
    </source>
</evidence>
<keyword evidence="5" id="KW-1185">Reference proteome</keyword>
<sequence>MPATDVRRRRDAGQAFPLYIVAVGGLLFLALAFFAVGQAAASRNGAQTAADAAALAAGQKYRDLLTEDLLDGLRDGSYESNPAAWKDLLDARGAQSAPACASAGWFAGRNDARLSGSGSGCLPGSWPTSFAVQVTTLKPVGNSVIPKTSSTHAEAGAKSVVAPRCTLDPAEDGPDAPDGKDDGGGKGGKDGKGKDDAAPLDLTCDTKHWKLDPDDLRDLPGAADLFSVRLAR</sequence>
<keyword evidence="2" id="KW-0812">Transmembrane</keyword>
<dbReference type="RefSeq" id="WP_152104546.1">
    <property type="nucleotide sequence ID" value="NZ_BLAG01000008.1"/>
</dbReference>
<feature type="domain" description="Putative Flp pilus-assembly TadG-like N-terminal" evidence="3">
    <location>
        <begin position="13"/>
        <end position="59"/>
    </location>
</feature>
<reference evidence="4 5" key="1">
    <citation type="submission" date="2019-10" db="EMBL/GenBank/DDBJ databases">
        <title>Whole genome shotgun sequence of Streptomyces angustmyceticus NBRC 3934.</title>
        <authorList>
            <person name="Hosoyama A."/>
            <person name="Ichikawa N."/>
            <person name="Kimura A."/>
            <person name="Kitahashi Y."/>
            <person name="Komaki H."/>
            <person name="Uohara A."/>
        </authorList>
    </citation>
    <scope>NUCLEOTIDE SEQUENCE [LARGE SCALE GENOMIC DNA]</scope>
    <source>
        <strain evidence="4 5">NBRC 3934</strain>
    </source>
</reference>
<dbReference type="InterPro" id="IPR028087">
    <property type="entry name" value="Tad_N"/>
</dbReference>
<comment type="caution">
    <text evidence="4">The sequence shown here is derived from an EMBL/GenBank/DDBJ whole genome shotgun (WGS) entry which is preliminary data.</text>
</comment>
<dbReference type="Pfam" id="PF13400">
    <property type="entry name" value="Tad"/>
    <property type="match status" value="1"/>
</dbReference>
<dbReference type="AlphaFoldDB" id="A0A5J4LDW9"/>
<evidence type="ECO:0000259" key="3">
    <source>
        <dbReference type="Pfam" id="PF13400"/>
    </source>
</evidence>
<dbReference type="Proteomes" id="UP000325598">
    <property type="component" value="Unassembled WGS sequence"/>
</dbReference>
<feature type="transmembrane region" description="Helical" evidence="2">
    <location>
        <begin position="16"/>
        <end position="36"/>
    </location>
</feature>
<gene>
    <name evidence="4" type="ORF">San01_27990</name>
</gene>